<comment type="caution">
    <text evidence="14">The sequence shown here is derived from an EMBL/GenBank/DDBJ whole genome shotgun (WGS) entry which is preliminary data.</text>
</comment>
<dbReference type="PANTHER" id="PTHR32089:SF114">
    <property type="entry name" value="METHYL-ACCEPTING CHEMOTAXIS PROTEIN MCPB"/>
    <property type="match status" value="1"/>
</dbReference>
<dbReference type="CDD" id="cd12914">
    <property type="entry name" value="PDC1_DGC_like"/>
    <property type="match status" value="1"/>
</dbReference>
<dbReference type="CDD" id="cd12912">
    <property type="entry name" value="PDC2_MCP_like"/>
    <property type="match status" value="1"/>
</dbReference>
<evidence type="ECO:0000256" key="3">
    <source>
        <dbReference type="ARBA" id="ARBA00022481"/>
    </source>
</evidence>
<keyword evidence="7" id="KW-0472">Membrane</keyword>
<dbReference type="EMBL" id="MWSK01000001">
    <property type="protein sequence ID" value="OXS80156.1"/>
    <property type="molecule type" value="Genomic_DNA"/>
</dbReference>
<keyword evidence="2" id="KW-1003">Cell membrane</keyword>
<dbReference type="Gene3D" id="3.30.450.20">
    <property type="entry name" value="PAS domain"/>
    <property type="match status" value="2"/>
</dbReference>
<keyword evidence="3" id="KW-0488">Methylation</keyword>
<proteinExistence type="inferred from homology"/>
<dbReference type="Pfam" id="PF00672">
    <property type="entry name" value="HAMP"/>
    <property type="match status" value="1"/>
</dbReference>
<organism evidence="14 15">
    <name type="scientific">Domibacillus enclensis</name>
    <dbReference type="NCBI Taxonomy" id="1017273"/>
    <lineage>
        <taxon>Bacteria</taxon>
        <taxon>Bacillati</taxon>
        <taxon>Bacillota</taxon>
        <taxon>Bacilli</taxon>
        <taxon>Bacillales</taxon>
        <taxon>Bacillaceae</taxon>
        <taxon>Domibacillus</taxon>
    </lineage>
</organism>
<sequence length="665" mass="72255">MYNRKNYDKRSNDLMKWTIRKKLILSFLAILLIPSGLIGYLTYQSAQTEMEKQLLSSANESIHTLDRLITDKMNAKIHDADIYASLVTASSVEGEESPDLRRRLDQYAKLHPEVISIYVGTQDGVMIQEPRQELAPDYDPRDRPWYQEAIDSGGETIITEPYISSSGSNVVTVAQQTADQNGVIGINVKMETFTDMASMIKIGQEGYAILLDSERKFIVHPTGEFGQPAEDPLYDSMYSTDSGTFDYTFEQDSKIMAFSTNETTGWKIGGTMYTQEMTDATQPILMKTITTVLLSLLAGIALMWLIIRSITRPLLSLKKSADVLSNGDLTQPIESNRRDEIGDLSRAFGQMAHNLRELIVQVDQNTEQVAAASEELTASSDETTAATGHVADSIQTVASGADQQTSALSSVLYDMEQLQTGAGTIVERIEHVSKTADETVLFASEGEEAVRKTVNQMNEIQAHVQSSDAMIQSLNSRSAEINSIIDVISAIANQTNLLALNAAIEAARAGEHGKGFSVVASEVRKLAEQSQSSASQIAGLIEAIQKDTQQSVSLMGQASQSVQVGISLSDDTSDKFNGILNGMQQIAPQMQDVSSIAEQVSASVDKLSAALDSVSAIAKDNAASSEQVAAATEQQLASLEEVNIAAKSLSQMAEELQQVVRKFSV</sequence>
<evidence type="ECO:0000256" key="9">
    <source>
        <dbReference type="ARBA" id="ARBA00029447"/>
    </source>
</evidence>
<dbReference type="Pfam" id="PF00015">
    <property type="entry name" value="MCPsignal"/>
    <property type="match status" value="1"/>
</dbReference>
<feature type="domain" description="HAMP" evidence="13">
    <location>
        <begin position="308"/>
        <end position="360"/>
    </location>
</feature>
<dbReference type="Gene3D" id="1.10.287.950">
    <property type="entry name" value="Methyl-accepting chemotaxis protein"/>
    <property type="match status" value="1"/>
</dbReference>
<dbReference type="CDD" id="cd06225">
    <property type="entry name" value="HAMP"/>
    <property type="match status" value="1"/>
</dbReference>
<dbReference type="Proteomes" id="UP000215545">
    <property type="component" value="Unassembled WGS sequence"/>
</dbReference>
<evidence type="ECO:0000256" key="5">
    <source>
        <dbReference type="ARBA" id="ARBA00022692"/>
    </source>
</evidence>
<keyword evidence="11" id="KW-0175">Coiled coil</keyword>
<evidence type="ECO:0000313" key="14">
    <source>
        <dbReference type="EMBL" id="OXS80156.1"/>
    </source>
</evidence>
<evidence type="ECO:0000313" key="15">
    <source>
        <dbReference type="Proteomes" id="UP000215545"/>
    </source>
</evidence>
<dbReference type="InterPro" id="IPR004089">
    <property type="entry name" value="MCPsignal_dom"/>
</dbReference>
<dbReference type="SUPFAM" id="SSF103190">
    <property type="entry name" value="Sensory domain-like"/>
    <property type="match status" value="1"/>
</dbReference>
<dbReference type="SMART" id="SM00304">
    <property type="entry name" value="HAMP"/>
    <property type="match status" value="2"/>
</dbReference>
<evidence type="ECO:0000256" key="4">
    <source>
        <dbReference type="ARBA" id="ARBA00022500"/>
    </source>
</evidence>
<reference evidence="15" key="1">
    <citation type="submission" date="2017-03" db="EMBL/GenBank/DDBJ databases">
        <title>Bacillus sp. V-88(T) DSM27956, whole genome shotgun sequencing project.</title>
        <authorList>
            <person name="Dastager S.G."/>
            <person name="Neurgaonkar P.S."/>
            <person name="Dharne M.S."/>
        </authorList>
    </citation>
    <scope>NUCLEOTIDE SEQUENCE [LARGE SCALE GENOMIC DNA]</scope>
    <source>
        <strain evidence="15">DSM 25145</strain>
    </source>
</reference>
<comment type="similarity">
    <text evidence="9">Belongs to the methyl-accepting chemotaxis (MCP) protein family.</text>
</comment>
<comment type="subcellular location">
    <subcellularLocation>
        <location evidence="1">Cell membrane</location>
        <topology evidence="1">Multi-pass membrane protein</topology>
    </subcellularLocation>
</comment>
<evidence type="ECO:0000259" key="12">
    <source>
        <dbReference type="PROSITE" id="PS50111"/>
    </source>
</evidence>
<evidence type="ECO:0000256" key="1">
    <source>
        <dbReference type="ARBA" id="ARBA00004651"/>
    </source>
</evidence>
<keyword evidence="8 10" id="KW-0807">Transducer</keyword>
<dbReference type="PANTHER" id="PTHR32089">
    <property type="entry name" value="METHYL-ACCEPTING CHEMOTAXIS PROTEIN MCPB"/>
    <property type="match status" value="1"/>
</dbReference>
<name>A0ABX4ECI6_9BACI</name>
<evidence type="ECO:0000256" key="8">
    <source>
        <dbReference type="ARBA" id="ARBA00023224"/>
    </source>
</evidence>
<evidence type="ECO:0000256" key="7">
    <source>
        <dbReference type="ARBA" id="ARBA00023136"/>
    </source>
</evidence>
<keyword evidence="6" id="KW-1133">Transmembrane helix</keyword>
<protein>
    <recommendedName>
        <fullName evidence="16">Methyl-accepting chemotaxis sensory transducer with TarH sensor</fullName>
    </recommendedName>
</protein>
<evidence type="ECO:0000256" key="10">
    <source>
        <dbReference type="PROSITE-ProRule" id="PRU00284"/>
    </source>
</evidence>
<evidence type="ECO:0000256" key="2">
    <source>
        <dbReference type="ARBA" id="ARBA00022475"/>
    </source>
</evidence>
<evidence type="ECO:0000256" key="11">
    <source>
        <dbReference type="SAM" id="Coils"/>
    </source>
</evidence>
<dbReference type="SUPFAM" id="SSF58104">
    <property type="entry name" value="Methyl-accepting chemotaxis protein (MCP) signaling domain"/>
    <property type="match status" value="1"/>
</dbReference>
<feature type="coiled-coil region" evidence="11">
    <location>
        <begin position="622"/>
        <end position="659"/>
    </location>
</feature>
<dbReference type="InterPro" id="IPR029151">
    <property type="entry name" value="Sensor-like_sf"/>
</dbReference>
<keyword evidence="4" id="KW-0145">Chemotaxis</keyword>
<dbReference type="Pfam" id="PF02743">
    <property type="entry name" value="dCache_1"/>
    <property type="match status" value="1"/>
</dbReference>
<evidence type="ECO:0008006" key="16">
    <source>
        <dbReference type="Google" id="ProtNLM"/>
    </source>
</evidence>
<keyword evidence="15" id="KW-1185">Reference proteome</keyword>
<evidence type="ECO:0000256" key="6">
    <source>
        <dbReference type="ARBA" id="ARBA00022989"/>
    </source>
</evidence>
<dbReference type="PROSITE" id="PS50885">
    <property type="entry name" value="HAMP"/>
    <property type="match status" value="1"/>
</dbReference>
<feature type="domain" description="Methyl-accepting transducer" evidence="12">
    <location>
        <begin position="379"/>
        <end position="615"/>
    </location>
</feature>
<evidence type="ECO:0000259" key="13">
    <source>
        <dbReference type="PROSITE" id="PS50885"/>
    </source>
</evidence>
<dbReference type="InterPro" id="IPR003660">
    <property type="entry name" value="HAMP_dom"/>
</dbReference>
<dbReference type="SMART" id="SM00283">
    <property type="entry name" value="MA"/>
    <property type="match status" value="1"/>
</dbReference>
<accession>A0ABX4ECI6</accession>
<dbReference type="CDD" id="cd11386">
    <property type="entry name" value="MCP_signal"/>
    <property type="match status" value="1"/>
</dbReference>
<dbReference type="InterPro" id="IPR033479">
    <property type="entry name" value="dCache_1"/>
</dbReference>
<dbReference type="PROSITE" id="PS50111">
    <property type="entry name" value="CHEMOTAXIS_TRANSDUC_2"/>
    <property type="match status" value="1"/>
</dbReference>
<gene>
    <name evidence="14" type="ORF">B1B05_01360</name>
</gene>
<keyword evidence="5" id="KW-0812">Transmembrane</keyword>